<dbReference type="PROSITE" id="PS00080">
    <property type="entry name" value="MULTICOPPER_OXIDASE2"/>
    <property type="match status" value="1"/>
</dbReference>
<feature type="domain" description="Plastocyanin-like" evidence="5">
    <location>
        <begin position="200"/>
        <end position="314"/>
    </location>
</feature>
<dbReference type="AlphaFoldDB" id="A0A6N6VYC3"/>
<keyword evidence="2" id="KW-0560">Oxidoreductase</keyword>
<accession>A0A6N6VYC3</accession>
<feature type="domain" description="Plastocyanin-like" evidence="6">
    <location>
        <begin position="419"/>
        <end position="517"/>
    </location>
</feature>
<feature type="chain" id="PRO_5026668335" evidence="4">
    <location>
        <begin position="23"/>
        <end position="518"/>
    </location>
</feature>
<proteinExistence type="predicted"/>
<keyword evidence="1" id="KW-0479">Metal-binding</keyword>
<feature type="domain" description="Plastocyanin-like" evidence="7">
    <location>
        <begin position="85"/>
        <end position="186"/>
    </location>
</feature>
<keyword evidence="9" id="KW-1185">Reference proteome</keyword>
<reference evidence="8 9" key="1">
    <citation type="submission" date="2019-10" db="EMBL/GenBank/DDBJ databases">
        <title>New species of Slilvanegrellaceae.</title>
        <authorList>
            <person name="Pitt A."/>
            <person name="Hahn M.W."/>
        </authorList>
    </citation>
    <scope>NUCLEOTIDE SEQUENCE [LARGE SCALE GENOMIC DNA]</scope>
    <source>
        <strain evidence="8 9">SP-Ram-0.45-NSY-1</strain>
    </source>
</reference>
<evidence type="ECO:0000259" key="6">
    <source>
        <dbReference type="Pfam" id="PF07731"/>
    </source>
</evidence>
<sequence>MNYINKTFFLLGFFFITKFALAYENKNAHSMHMNKSDSNSNEEKFSESIKNLNFVKKAQVVKLKDGETFILIASIVKQKIGGQTIRRYAYNGMIPGPIIEVTKGSHVKIKFINQTDSDQTLHSHGLRLDYRYDGAVGLGQKAPVKPGESFVYELKFPDTGVYWYHPHVREDYSQDMGLYGNYFVKDIAKKEEPFNKQIPIVLDDILLDKNAQPFYKNYANYAAMGRFGNVMLINGISDFSADVNKGDVVRLYLTNTANTRTFQFAIPNTKMKLIAGDASSFEKEEWVKSIIIAPSERYTVDVLFEKEGIYPIQSLSPEKNYNLGKIKVTNKKSKNSYIKIFNEIHNDKDMIAEIEKVKPYFDKPIDKKLLLTVKMEMEHAEENPPKIEWEDTMPEMNSMMTSKDVVWELLDLDTKKTNMDVHWNFKKGNYYKISIFNDPKSKHPMQHPIHFHGQRFLVLSTSGIKNTNFVWKDTVLVKTGDTVEILLEASNVGKWMSHCHIAEHLTSGMMMTFDVEEK</sequence>
<evidence type="ECO:0000256" key="3">
    <source>
        <dbReference type="ARBA" id="ARBA00023008"/>
    </source>
</evidence>
<evidence type="ECO:0000256" key="1">
    <source>
        <dbReference type="ARBA" id="ARBA00022723"/>
    </source>
</evidence>
<dbReference type="InterPro" id="IPR011706">
    <property type="entry name" value="Cu-oxidase_C"/>
</dbReference>
<evidence type="ECO:0000259" key="7">
    <source>
        <dbReference type="Pfam" id="PF07732"/>
    </source>
</evidence>
<dbReference type="Pfam" id="PF07732">
    <property type="entry name" value="Cu-oxidase_3"/>
    <property type="match status" value="1"/>
</dbReference>
<dbReference type="InterPro" id="IPR001117">
    <property type="entry name" value="Cu-oxidase_2nd"/>
</dbReference>
<evidence type="ECO:0000256" key="4">
    <source>
        <dbReference type="SAM" id="SignalP"/>
    </source>
</evidence>
<name>A0A6N6VYC3_9BACT</name>
<dbReference type="GO" id="GO:0005507">
    <property type="term" value="F:copper ion binding"/>
    <property type="evidence" value="ECO:0007669"/>
    <property type="project" value="InterPro"/>
</dbReference>
<gene>
    <name evidence="8" type="ORF">GCL60_02295</name>
</gene>
<feature type="signal peptide" evidence="4">
    <location>
        <begin position="1"/>
        <end position="22"/>
    </location>
</feature>
<dbReference type="CDD" id="cd04207">
    <property type="entry name" value="CuRO_3_LCC_like"/>
    <property type="match status" value="1"/>
</dbReference>
<dbReference type="Pfam" id="PF00394">
    <property type="entry name" value="Cu-oxidase"/>
    <property type="match status" value="1"/>
</dbReference>
<dbReference type="PANTHER" id="PTHR11709:SF394">
    <property type="entry name" value="FI03373P-RELATED"/>
    <property type="match status" value="1"/>
</dbReference>
<keyword evidence="3" id="KW-0186">Copper</keyword>
<evidence type="ECO:0000313" key="8">
    <source>
        <dbReference type="EMBL" id="KAB8040777.1"/>
    </source>
</evidence>
<dbReference type="SUPFAM" id="SSF49503">
    <property type="entry name" value="Cupredoxins"/>
    <property type="match status" value="3"/>
</dbReference>
<dbReference type="InterPro" id="IPR045087">
    <property type="entry name" value="Cu-oxidase_fam"/>
</dbReference>
<dbReference type="RefSeq" id="WP_153418295.1">
    <property type="nucleotide sequence ID" value="NZ_WFLM01000001.1"/>
</dbReference>
<dbReference type="Proteomes" id="UP000437748">
    <property type="component" value="Unassembled WGS sequence"/>
</dbReference>
<dbReference type="PANTHER" id="PTHR11709">
    <property type="entry name" value="MULTI-COPPER OXIDASE"/>
    <property type="match status" value="1"/>
</dbReference>
<evidence type="ECO:0000313" key="9">
    <source>
        <dbReference type="Proteomes" id="UP000437748"/>
    </source>
</evidence>
<dbReference type="EMBL" id="WFLM01000001">
    <property type="protein sequence ID" value="KAB8040777.1"/>
    <property type="molecule type" value="Genomic_DNA"/>
</dbReference>
<protein>
    <submittedName>
        <fullName evidence="8">Multicopper oxidase domain-containing protein</fullName>
    </submittedName>
</protein>
<dbReference type="Gene3D" id="2.60.40.420">
    <property type="entry name" value="Cupredoxins - blue copper proteins"/>
    <property type="match status" value="3"/>
</dbReference>
<evidence type="ECO:0000256" key="2">
    <source>
        <dbReference type="ARBA" id="ARBA00023002"/>
    </source>
</evidence>
<dbReference type="GO" id="GO:0016491">
    <property type="term" value="F:oxidoreductase activity"/>
    <property type="evidence" value="ECO:0007669"/>
    <property type="project" value="UniProtKB-KW"/>
</dbReference>
<keyword evidence="4" id="KW-0732">Signal</keyword>
<comment type="caution">
    <text evidence="8">The sequence shown here is derived from an EMBL/GenBank/DDBJ whole genome shotgun (WGS) entry which is preliminary data.</text>
</comment>
<dbReference type="Pfam" id="PF07731">
    <property type="entry name" value="Cu-oxidase_2"/>
    <property type="match status" value="1"/>
</dbReference>
<evidence type="ECO:0000259" key="5">
    <source>
        <dbReference type="Pfam" id="PF00394"/>
    </source>
</evidence>
<organism evidence="8 9">
    <name type="scientific">Silvanigrella paludirubra</name>
    <dbReference type="NCBI Taxonomy" id="2499159"/>
    <lineage>
        <taxon>Bacteria</taxon>
        <taxon>Pseudomonadati</taxon>
        <taxon>Bdellovibrionota</taxon>
        <taxon>Oligoflexia</taxon>
        <taxon>Silvanigrellales</taxon>
        <taxon>Silvanigrellaceae</taxon>
        <taxon>Silvanigrella</taxon>
    </lineage>
</organism>
<dbReference type="InterPro" id="IPR008972">
    <property type="entry name" value="Cupredoxin"/>
</dbReference>
<dbReference type="InterPro" id="IPR011707">
    <property type="entry name" value="Cu-oxidase-like_N"/>
</dbReference>
<dbReference type="InterPro" id="IPR002355">
    <property type="entry name" value="Cu_oxidase_Cu_BS"/>
</dbReference>
<dbReference type="OrthoDB" id="9757546at2"/>